<sequence length="230" mass="26018">MSFAAPRFIVLKSNKEYLGIIDGNGAGDGYLKFSSETQATSSYAKFEVEEAAAGHGLVHIRSCRNNKYWEGVRNNPTEDGQYWIAATTKKPEEDQSRDSCTLFKLILMGTATTDTVRIMHVHSKCRLCLSTSGCVLANNNTSSDDIFTIINRESLLDLPRYVAFKGDNTHYLRLHHMERHPFLQFSSSNISDPNMTMELFVNNDGMLRIKPVSLNIELILDDIHFFSIRI</sequence>
<dbReference type="PaxDb" id="3635-A0A1U8LHE0"/>
<dbReference type="KEGG" id="ghi:107927413"/>
<keyword evidence="2" id="KW-1185">Reference proteome</keyword>
<dbReference type="InterPro" id="IPR053237">
    <property type="entry name" value="Natterin_C"/>
</dbReference>
<reference evidence="3" key="2">
    <citation type="submission" date="2025-08" db="UniProtKB">
        <authorList>
            <consortium name="RefSeq"/>
        </authorList>
    </citation>
    <scope>IDENTIFICATION</scope>
</reference>
<reference evidence="2" key="1">
    <citation type="journal article" date="2020" name="Nat. Genet.">
        <title>Genomic diversifications of five Gossypium allopolyploid species and their impact on cotton improvement.</title>
        <authorList>
            <person name="Chen Z.J."/>
            <person name="Sreedasyam A."/>
            <person name="Ando A."/>
            <person name="Song Q."/>
            <person name="De Santiago L.M."/>
            <person name="Hulse-Kemp A.M."/>
            <person name="Ding M."/>
            <person name="Ye W."/>
            <person name="Kirkbride R.C."/>
            <person name="Jenkins J."/>
            <person name="Plott C."/>
            <person name="Lovell J."/>
            <person name="Lin Y.M."/>
            <person name="Vaughn R."/>
            <person name="Liu B."/>
            <person name="Simpson S."/>
            <person name="Scheffler B.E."/>
            <person name="Wen L."/>
            <person name="Saski C.A."/>
            <person name="Grover C.E."/>
            <person name="Hu G."/>
            <person name="Conover J.L."/>
            <person name="Carlson J.W."/>
            <person name="Shu S."/>
            <person name="Boston L.B."/>
            <person name="Williams M."/>
            <person name="Peterson D.G."/>
            <person name="McGee K."/>
            <person name="Jones D.C."/>
            <person name="Wendel J.F."/>
            <person name="Stelly D.M."/>
            <person name="Grimwood J."/>
            <person name="Schmutz J."/>
        </authorList>
    </citation>
    <scope>NUCLEOTIDE SEQUENCE [LARGE SCALE GENOMIC DNA]</scope>
    <source>
        <strain evidence="2">cv. TM-1</strain>
    </source>
</reference>
<protein>
    <recommendedName>
        <fullName evidence="1">Agglutinin domain-containing protein</fullName>
    </recommendedName>
</protein>
<dbReference type="PANTHER" id="PTHR39244:SF5">
    <property type="entry name" value="NATTERIN-3-LIKE"/>
    <property type="match status" value="1"/>
</dbReference>
<dbReference type="InterPro" id="IPR008998">
    <property type="entry name" value="Agglutinin"/>
</dbReference>
<organism evidence="2 3">
    <name type="scientific">Gossypium hirsutum</name>
    <name type="common">Upland cotton</name>
    <name type="synonym">Gossypium mexicanum</name>
    <dbReference type="NCBI Taxonomy" id="3635"/>
    <lineage>
        <taxon>Eukaryota</taxon>
        <taxon>Viridiplantae</taxon>
        <taxon>Streptophyta</taxon>
        <taxon>Embryophyta</taxon>
        <taxon>Tracheophyta</taxon>
        <taxon>Spermatophyta</taxon>
        <taxon>Magnoliopsida</taxon>
        <taxon>eudicotyledons</taxon>
        <taxon>Gunneridae</taxon>
        <taxon>Pentapetalae</taxon>
        <taxon>rosids</taxon>
        <taxon>malvids</taxon>
        <taxon>Malvales</taxon>
        <taxon>Malvaceae</taxon>
        <taxon>Malvoideae</taxon>
        <taxon>Gossypium</taxon>
    </lineage>
</organism>
<dbReference type="SUPFAM" id="SSF50382">
    <property type="entry name" value="Agglutinin"/>
    <property type="match status" value="2"/>
</dbReference>
<dbReference type="Proteomes" id="UP000818029">
    <property type="component" value="Chromosome A02"/>
</dbReference>
<dbReference type="GeneID" id="107927413"/>
<proteinExistence type="predicted"/>
<dbReference type="AlphaFoldDB" id="A0A1U8LHE0"/>
<evidence type="ECO:0000313" key="2">
    <source>
        <dbReference type="Proteomes" id="UP000818029"/>
    </source>
</evidence>
<name>A0A1U8LHE0_GOSHI</name>
<gene>
    <name evidence="3" type="primary">LOC107927413</name>
</gene>
<dbReference type="Pfam" id="PF07468">
    <property type="entry name" value="Agglutinin"/>
    <property type="match status" value="2"/>
</dbReference>
<dbReference type="Gene3D" id="2.80.10.50">
    <property type="match status" value="2"/>
</dbReference>
<feature type="domain" description="Agglutinin" evidence="1">
    <location>
        <begin position="3"/>
        <end position="151"/>
    </location>
</feature>
<evidence type="ECO:0000313" key="3">
    <source>
        <dbReference type="RefSeq" id="XP_016713950.2"/>
    </source>
</evidence>
<dbReference type="SMART" id="SM00791">
    <property type="entry name" value="Agglutinin"/>
    <property type="match status" value="1"/>
</dbReference>
<accession>A0A1U8LHE0</accession>
<dbReference type="PANTHER" id="PTHR39244">
    <property type="entry name" value="NATTERIN-4"/>
    <property type="match status" value="1"/>
</dbReference>
<dbReference type="InterPro" id="IPR036242">
    <property type="entry name" value="Agglutinin_dom_sf"/>
</dbReference>
<evidence type="ECO:0000259" key="1">
    <source>
        <dbReference type="SMART" id="SM00791"/>
    </source>
</evidence>
<dbReference type="RefSeq" id="XP_016713950.2">
    <property type="nucleotide sequence ID" value="XM_016858461.2"/>
</dbReference>